<dbReference type="InterPro" id="IPR012332">
    <property type="entry name" value="Autotransporter_pectin_lyase_C"/>
</dbReference>
<dbReference type="Gene3D" id="2.160.20.20">
    <property type="match status" value="1"/>
</dbReference>
<dbReference type="Pfam" id="PF13018">
    <property type="entry name" value="ESPR"/>
    <property type="match status" value="1"/>
</dbReference>
<dbReference type="PROSITE" id="PS51208">
    <property type="entry name" value="AUTOTRANSPORTER"/>
    <property type="match status" value="1"/>
</dbReference>
<feature type="domain" description="Autotransporter" evidence="3">
    <location>
        <begin position="917"/>
        <end position="1194"/>
    </location>
</feature>
<reference evidence="4 5" key="1">
    <citation type="submission" date="2024-09" db="EMBL/GenBank/DDBJ databases">
        <authorList>
            <person name="Sun Q."/>
            <person name="Mori K."/>
        </authorList>
    </citation>
    <scope>NUCLEOTIDE SEQUENCE [LARGE SCALE GENOMIC DNA]</scope>
    <source>
        <strain evidence="4 5">CCM 8626</strain>
    </source>
</reference>
<gene>
    <name evidence="4" type="ORF">ACFFJ3_01030</name>
</gene>
<sequence>MNKVYRLVRHRSTGVLVPVSELSRSGGKSPQNRKVGIAPSLFLAAAGMVGSLGGASAAEVVIDNGVEETVPGTKPDGWKTGSRVDLVIGDNSSGKLTISEGAKATTVGVGYLARQAGSFGEAIISGDKSRWKLYNYDPLYGQNLKVGVAGEGKVSVLNAGTLEVSFIELGVKEGSKGTLNINGTGSQLLGHQVIIGKQGIGEFNISDGGKFVLDTFDKVILGYDATGQGTVNVDGAGSQLYYNQLGSSNIYVGYGGKGVMNVTNGAKVGAVELHLGTLAGSYGEFNISGVGTEVSSPGSLVMRAGEKGEGKVSITDGAVFNGGYYRSYLGDSAGGKGTLLVSGNGSTWKSTSILTVGNNGEGNLQITDGASLEAGGLTVASRVKSQGNVLVTGANSSLKVTTLDVGVDGVGSMTIADGAQVTSTGADKFSGVTIGERMFYSGTSPASGNILVKDEGTLLSAGFINIAGTYGDATLTIADGGLVKVKDTGEVRVGDSGSSLKKAVLNIGTGGKAGILEASSVFLHSRGILNLNYTDNLDFSTKLSGLGTINHLGAGITRLMSKDNIFGGTVNVVAGTLQAGVENGFGANYFSPAVFNVSKAATLDLNGFSAYFSGLSNAGVVNLGSNGKAGMTLTLANATFFSGGDGSYKGEGGTLRLNTVLGGDDSVTDRLVINGSSSGQSWLQVNNVGGQGASTVEGIEVISVAEESNGVFNLQKPVVAGAYEYLLHKGGKQDPADGNWYLRSEAVKVPETPQPETPKPETPKPETPKPETPKPETPKPETPKPETPKPETPKPETPKPETPKPETPKPETPKPETPKPETPKPETPKPETPKPETPKPETPKPETPKPETPKPETPQPETPVPGTPDPLTPLTGGAPSLLRVDAAAYLNNQNAAVHMFDQSRSDRMGTPGFGAIGKDGDAAVWIRATRNNLDAGVVGEQLSVDTNLEVMQIGGELQHAIGESRLHTGIMMGYGSADTLAYSDLTERNAKGKVTGTSFGIYSTWYQNASSPAGLYLDSWLQYGRYDNEVNGSGLAREEYKSNTWSGSLELGYALPLYEGASRGVYLEPQGQVIFTRYSGDAHTEANGTKIAEQRKNQTTTRLGVRLFSNSLDTKAHQVQPFLQLNWWSGGNDATVEMNGTQVHHKLADNVYEAKAGVQVELSKGWSASGSVGVQGGKDDFRDVNGQLGLRYNF</sequence>
<name>A0ABV6E7Y3_9GAMM</name>
<dbReference type="InterPro" id="IPR043990">
    <property type="entry name" value="AC_1"/>
</dbReference>
<proteinExistence type="predicted"/>
<keyword evidence="1" id="KW-0843">Virulence</keyword>
<dbReference type="PANTHER" id="PTHR35037:SF3">
    <property type="entry name" value="C-TERMINAL REGION OF AIDA-LIKE PROTEIN"/>
    <property type="match status" value="1"/>
</dbReference>
<dbReference type="PANTHER" id="PTHR35037">
    <property type="entry name" value="C-TERMINAL REGION OF AIDA-LIKE PROTEIN"/>
    <property type="match status" value="1"/>
</dbReference>
<evidence type="ECO:0000256" key="1">
    <source>
        <dbReference type="ARBA" id="ARBA00023026"/>
    </source>
</evidence>
<dbReference type="Proteomes" id="UP001589792">
    <property type="component" value="Unassembled WGS sequence"/>
</dbReference>
<protein>
    <submittedName>
        <fullName evidence="4">Autotransporter outer membrane beta-barrel domain-containing protein</fullName>
    </submittedName>
</protein>
<dbReference type="SUPFAM" id="SSF51126">
    <property type="entry name" value="Pectin lyase-like"/>
    <property type="match status" value="1"/>
</dbReference>
<dbReference type="SMART" id="SM00869">
    <property type="entry name" value="Autotransporter"/>
    <property type="match status" value="1"/>
</dbReference>
<evidence type="ECO:0000313" key="5">
    <source>
        <dbReference type="Proteomes" id="UP001589792"/>
    </source>
</evidence>
<dbReference type="InterPro" id="IPR051551">
    <property type="entry name" value="Autotransporter_adhesion"/>
</dbReference>
<dbReference type="SUPFAM" id="SSF103515">
    <property type="entry name" value="Autotransporter"/>
    <property type="match status" value="1"/>
</dbReference>
<dbReference type="EMBL" id="JBHLXG010000003">
    <property type="protein sequence ID" value="MFC0225106.1"/>
    <property type="molecule type" value="Genomic_DNA"/>
</dbReference>
<dbReference type="InterPro" id="IPR011050">
    <property type="entry name" value="Pectin_lyase_fold/virulence"/>
</dbReference>
<dbReference type="InterPro" id="IPR006315">
    <property type="entry name" value="OM_autotransptr_brl_dom"/>
</dbReference>
<dbReference type="Gene3D" id="2.40.128.130">
    <property type="entry name" value="Autotransporter beta-domain"/>
    <property type="match status" value="1"/>
</dbReference>
<keyword evidence="5" id="KW-1185">Reference proteome</keyword>
<comment type="caution">
    <text evidence="4">The sequence shown here is derived from an EMBL/GenBank/DDBJ whole genome shotgun (WGS) entry which is preliminary data.</text>
</comment>
<dbReference type="RefSeq" id="WP_380672104.1">
    <property type="nucleotide sequence ID" value="NZ_CP173186.1"/>
</dbReference>
<organism evidence="4 5">
    <name type="scientific">Serratia aquatilis</name>
    <dbReference type="NCBI Taxonomy" id="1737515"/>
    <lineage>
        <taxon>Bacteria</taxon>
        <taxon>Pseudomonadati</taxon>
        <taxon>Pseudomonadota</taxon>
        <taxon>Gammaproteobacteria</taxon>
        <taxon>Enterobacterales</taxon>
        <taxon>Yersiniaceae</taxon>
        <taxon>Serratia</taxon>
    </lineage>
</organism>
<feature type="compositionally biased region" description="Basic and acidic residues" evidence="2">
    <location>
        <begin position="758"/>
        <end position="854"/>
    </location>
</feature>
<dbReference type="InterPro" id="IPR024973">
    <property type="entry name" value="ESPR"/>
</dbReference>
<dbReference type="CDD" id="cd01344">
    <property type="entry name" value="PL2_Passenger_AT"/>
    <property type="match status" value="1"/>
</dbReference>
<dbReference type="NCBIfam" id="TIGR01414">
    <property type="entry name" value="autotrans_barl"/>
    <property type="match status" value="1"/>
</dbReference>
<dbReference type="NCBIfam" id="TIGR04393">
    <property type="entry name" value="rpt_T5SS_PEPC"/>
    <property type="match status" value="5"/>
</dbReference>
<dbReference type="Pfam" id="PF18883">
    <property type="entry name" value="AC_1"/>
    <property type="match status" value="1"/>
</dbReference>
<dbReference type="InterPro" id="IPR030895">
    <property type="entry name" value="T5SS_PEPC_rpt"/>
</dbReference>
<evidence type="ECO:0000256" key="2">
    <source>
        <dbReference type="SAM" id="MobiDB-lite"/>
    </source>
</evidence>
<dbReference type="Pfam" id="PF03797">
    <property type="entry name" value="Autotransporter"/>
    <property type="match status" value="1"/>
</dbReference>
<dbReference type="InterPro" id="IPR036709">
    <property type="entry name" value="Autotransporte_beta_dom_sf"/>
</dbReference>
<feature type="region of interest" description="Disordered" evidence="2">
    <location>
        <begin position="748"/>
        <end position="878"/>
    </location>
</feature>
<feature type="compositionally biased region" description="Pro residues" evidence="2">
    <location>
        <begin position="855"/>
        <end position="871"/>
    </location>
</feature>
<evidence type="ECO:0000313" key="4">
    <source>
        <dbReference type="EMBL" id="MFC0225106.1"/>
    </source>
</evidence>
<evidence type="ECO:0000259" key="3">
    <source>
        <dbReference type="PROSITE" id="PS51208"/>
    </source>
</evidence>
<dbReference type="InterPro" id="IPR005546">
    <property type="entry name" value="Autotransporte_beta"/>
</dbReference>
<accession>A0ABV6E7Y3</accession>